<reference evidence="2 3" key="1">
    <citation type="submission" date="2017-12" db="EMBL/GenBank/DDBJ databases">
        <title>Genome Sequence of a Multidrug-Resistant Candida haemulonii Isolate from a Patient with Chronic Leg Ulcers in Israel.</title>
        <authorList>
            <person name="Chow N.A."/>
            <person name="Gade L."/>
            <person name="Batra D."/>
            <person name="Rowe L.A."/>
            <person name="Ben-Ami R."/>
            <person name="Loparev V.N."/>
            <person name="Litvintseva A.P."/>
        </authorList>
    </citation>
    <scope>NUCLEOTIDE SEQUENCE [LARGE SCALE GENOMIC DNA]</scope>
    <source>
        <strain evidence="2 3">B11899</strain>
    </source>
</reference>
<dbReference type="RefSeq" id="XP_025340754.1">
    <property type="nucleotide sequence ID" value="XM_025487306.1"/>
</dbReference>
<feature type="compositionally biased region" description="Polar residues" evidence="1">
    <location>
        <begin position="66"/>
        <end position="90"/>
    </location>
</feature>
<dbReference type="GeneID" id="37009002"/>
<name>A0A2V1AQ25_9ASCO</name>
<evidence type="ECO:0000313" key="2">
    <source>
        <dbReference type="EMBL" id="PVH19814.1"/>
    </source>
</evidence>
<dbReference type="AlphaFoldDB" id="A0A2V1AQ25"/>
<evidence type="ECO:0000313" key="3">
    <source>
        <dbReference type="Proteomes" id="UP000244309"/>
    </source>
</evidence>
<accession>A0A2V1AQ25</accession>
<evidence type="ECO:0008006" key="4">
    <source>
        <dbReference type="Google" id="ProtNLM"/>
    </source>
</evidence>
<dbReference type="InterPro" id="IPR013951">
    <property type="entry name" value="Rxt3"/>
</dbReference>
<feature type="compositionally biased region" description="Basic residues" evidence="1">
    <location>
        <begin position="137"/>
        <end position="176"/>
    </location>
</feature>
<dbReference type="Pfam" id="PF08642">
    <property type="entry name" value="Rxt3"/>
    <property type="match status" value="1"/>
</dbReference>
<keyword evidence="3" id="KW-1185">Reference proteome</keyword>
<feature type="region of interest" description="Disordered" evidence="1">
    <location>
        <begin position="1"/>
        <end position="217"/>
    </location>
</feature>
<dbReference type="Proteomes" id="UP000244309">
    <property type="component" value="Unassembled WGS sequence"/>
</dbReference>
<sequence>MSNSTPPTSGHEEKYGAKPSSGGIKLPSIAFLSNQNDGFPPMPPQDKPFHSNPEANAPQPPQPPQSAISRPMSSTDHLPSGTPPSMTINNPHESEPHHHESSQSVTPTGVNHSPGHPHSEGLPKHVHRSYDRQHNPNPHHHHHVRRVSSGHVHSHAHHGHAHGHHHHHHHHHHHRNPTPALNQVQQAAEMLADESPKPKEKTPEKELSKSAEPETTVTVTEKKAIPFVLDKGPLEELLREVFPKRRHLGSIVYNPTTTWASLQVQDLHFDEHDKQHLLDIQRKYVERANEPYYHEEPEYIPSLPPLTEACINSFVEVKIPYKFVKEFLENCTTEKVQRKRELWGGAGGIYTDDSDILAVLKHLGVFDDNADLSEINGNWKKQEIVKPLVVHKDADGVELLDLSVTLLLLPTLKQYYGFYKNGLNARSWLGDEPHSGLSYGVWSVKWETYNAFAGDKYIRKRAQREFEEDREIQKGIVEKGRGWRFDYKCYRELKTKFTKLDAGKNSTQEKP</sequence>
<feature type="compositionally biased region" description="Basic and acidic residues" evidence="1">
    <location>
        <begin position="117"/>
        <end position="134"/>
    </location>
</feature>
<feature type="compositionally biased region" description="Basic and acidic residues" evidence="1">
    <location>
        <begin position="194"/>
        <end position="212"/>
    </location>
</feature>
<gene>
    <name evidence="2" type="ORF">CXQ85_003672</name>
</gene>
<protein>
    <recommendedName>
        <fullName evidence="4">Rxt3-domain-containing protein</fullName>
    </recommendedName>
</protein>
<proteinExistence type="predicted"/>
<dbReference type="OrthoDB" id="3596986at2759"/>
<dbReference type="EMBL" id="PKFO01000002">
    <property type="protein sequence ID" value="PVH19814.1"/>
    <property type="molecule type" value="Genomic_DNA"/>
</dbReference>
<evidence type="ECO:0000256" key="1">
    <source>
        <dbReference type="SAM" id="MobiDB-lite"/>
    </source>
</evidence>
<dbReference type="VEuPathDB" id="FungiDB:CXQ85_003672"/>
<comment type="caution">
    <text evidence="2">The sequence shown here is derived from an EMBL/GenBank/DDBJ whole genome shotgun (WGS) entry which is preliminary data.</text>
</comment>
<feature type="compositionally biased region" description="Basic and acidic residues" evidence="1">
    <location>
        <begin position="92"/>
        <end position="101"/>
    </location>
</feature>
<dbReference type="STRING" id="45357.A0A2V1AQ25"/>
<organism evidence="2 3">
    <name type="scientific">Candidozyma haemuli</name>
    <dbReference type="NCBI Taxonomy" id="45357"/>
    <lineage>
        <taxon>Eukaryota</taxon>
        <taxon>Fungi</taxon>
        <taxon>Dikarya</taxon>
        <taxon>Ascomycota</taxon>
        <taxon>Saccharomycotina</taxon>
        <taxon>Pichiomycetes</taxon>
        <taxon>Metschnikowiaceae</taxon>
        <taxon>Candidozyma</taxon>
    </lineage>
</organism>